<evidence type="ECO:0000259" key="5">
    <source>
        <dbReference type="PROSITE" id="PS50931"/>
    </source>
</evidence>
<evidence type="ECO:0000256" key="4">
    <source>
        <dbReference type="ARBA" id="ARBA00023163"/>
    </source>
</evidence>
<evidence type="ECO:0000313" key="7">
    <source>
        <dbReference type="EMBL" id="MUI34003.1"/>
    </source>
</evidence>
<dbReference type="SUPFAM" id="SSF53850">
    <property type="entry name" value="Periplasmic binding protein-like II"/>
    <property type="match status" value="1"/>
</dbReference>
<comment type="similarity">
    <text evidence="1">Belongs to the LysR transcriptional regulatory family.</text>
</comment>
<reference evidence="8 12" key="3">
    <citation type="submission" date="2017-05" db="EMBL/GenBank/DDBJ databases">
        <authorList>
            <person name="Song R."/>
            <person name="Chenine A.L."/>
            <person name="Ruprecht R.M."/>
        </authorList>
    </citation>
    <scope>NUCLEOTIDE SEQUENCE [LARGE SCALE GENOMIC DNA]</scope>
    <source>
        <strain evidence="8 12">S567_C10_BS</strain>
    </source>
</reference>
<reference evidence="6" key="2">
    <citation type="submission" date="2015-06" db="EMBL/GenBank/DDBJ databases">
        <authorList>
            <person name="Radhakrishnan R."/>
            <person name="Underwood A."/>
            <person name="Al-Shahib A."/>
        </authorList>
    </citation>
    <scope>NUCLEOTIDE SEQUENCE</scope>
    <source>
        <strain evidence="6">P19_London_7_VIM_2_05_10</strain>
    </source>
</reference>
<dbReference type="Proteomes" id="UP000433532">
    <property type="component" value="Unassembled WGS sequence"/>
</dbReference>
<evidence type="ECO:0000313" key="6">
    <source>
        <dbReference type="EMBL" id="CRP69938.1"/>
    </source>
</evidence>
<dbReference type="Pfam" id="PF00126">
    <property type="entry name" value="HTH_1"/>
    <property type="match status" value="1"/>
</dbReference>
<evidence type="ECO:0000256" key="1">
    <source>
        <dbReference type="ARBA" id="ARBA00009437"/>
    </source>
</evidence>
<dbReference type="PANTHER" id="PTHR30579:SF7">
    <property type="entry name" value="HTH-TYPE TRANSCRIPTIONAL REGULATOR LRHA-RELATED"/>
    <property type="match status" value="1"/>
</dbReference>
<proteinExistence type="inferred from homology"/>
<reference evidence="10" key="8">
    <citation type="submission" date="2023-10" db="EMBL/GenBank/DDBJ databases">
        <title>Pathogen: clinical or host-associated sample.</title>
        <authorList>
            <person name="Hergert J."/>
            <person name="Casey R."/>
            <person name="Wagner J."/>
            <person name="Young E.L."/>
            <person name="Oakeson K.F."/>
        </authorList>
    </citation>
    <scope>NUCLEOTIDE SEQUENCE</scope>
    <source>
        <strain evidence="10">2021CK-01020</strain>
    </source>
</reference>
<dbReference type="Gene3D" id="3.40.190.10">
    <property type="entry name" value="Periplasmic binding protein-like II"/>
    <property type="match status" value="2"/>
</dbReference>
<gene>
    <name evidence="6" type="primary">gltC_6</name>
    <name evidence="8" type="ORF">CAZ10_07720</name>
    <name evidence="7" type="ORF">GNQ48_03220</name>
    <name evidence="9" type="ORF">IPC1295_22980</name>
    <name evidence="10" type="ORF">L4V69_24480</name>
    <name evidence="6" type="ORF">PAERUG_P19_London_7_VIM_2_05_10_05276</name>
</gene>
<dbReference type="Proteomes" id="UP000194857">
    <property type="component" value="Unassembled WGS sequence"/>
</dbReference>
<dbReference type="GO" id="GO:0003700">
    <property type="term" value="F:DNA-binding transcription factor activity"/>
    <property type="evidence" value="ECO:0007669"/>
    <property type="project" value="InterPro"/>
</dbReference>
<dbReference type="KEGG" id="paeb:NCGM1900_1312"/>
<reference evidence="7 14" key="6">
    <citation type="submission" date="2019-11" db="EMBL/GenBank/DDBJ databases">
        <title>Genomes of ocular Pseudomonas aeruginosa isolates.</title>
        <authorList>
            <person name="Khan M."/>
            <person name="Rice S.A."/>
            <person name="Willcox M.D.P."/>
            <person name="Stapleton F."/>
        </authorList>
    </citation>
    <scope>NUCLEOTIDE SEQUENCE [LARGE SCALE GENOMIC DNA]</scope>
    <source>
        <strain evidence="7 14">PA221</strain>
    </source>
</reference>
<dbReference type="EMBL" id="CVVU01000237">
    <property type="protein sequence ID" value="CRP69938.1"/>
    <property type="molecule type" value="Genomic_DNA"/>
</dbReference>
<evidence type="ECO:0000256" key="2">
    <source>
        <dbReference type="ARBA" id="ARBA00023015"/>
    </source>
</evidence>
<dbReference type="Proteomes" id="UP000284767">
    <property type="component" value="Unassembled WGS sequence"/>
</dbReference>
<dbReference type="RefSeq" id="WP_003082572.1">
    <property type="nucleotide sequence ID" value="NZ_AP014622.1"/>
</dbReference>
<dbReference type="GO" id="GO:0003677">
    <property type="term" value="F:DNA binding"/>
    <property type="evidence" value="ECO:0007669"/>
    <property type="project" value="UniProtKB-KW"/>
</dbReference>
<evidence type="ECO:0000313" key="12">
    <source>
        <dbReference type="Proteomes" id="UP000194857"/>
    </source>
</evidence>
<dbReference type="InterPro" id="IPR005119">
    <property type="entry name" value="LysR_subst-bd"/>
</dbReference>
<evidence type="ECO:0000313" key="10">
    <source>
        <dbReference type="EMBL" id="WOS75658.1"/>
    </source>
</evidence>
<accession>A0A069Q6K4</accession>
<dbReference type="SUPFAM" id="SSF46785">
    <property type="entry name" value="Winged helix' DNA-binding domain"/>
    <property type="match status" value="1"/>
</dbReference>
<organism evidence="8 12">
    <name type="scientific">Pseudomonas aeruginosa</name>
    <dbReference type="NCBI Taxonomy" id="287"/>
    <lineage>
        <taxon>Bacteria</taxon>
        <taxon>Pseudomonadati</taxon>
        <taxon>Pseudomonadota</taxon>
        <taxon>Gammaproteobacteria</taxon>
        <taxon>Pseudomonadales</taxon>
        <taxon>Pseudomonadaceae</taxon>
        <taxon>Pseudomonas</taxon>
    </lineage>
</organism>
<evidence type="ECO:0000313" key="13">
    <source>
        <dbReference type="Proteomes" id="UP000284767"/>
    </source>
</evidence>
<dbReference type="InterPro" id="IPR000847">
    <property type="entry name" value="LysR_HTH_N"/>
</dbReference>
<dbReference type="InterPro" id="IPR036390">
    <property type="entry name" value="WH_DNA-bd_sf"/>
</dbReference>
<sequence>MSANLDIELLRTFHAILRFGRFLAAASHLNRSPSAVSTHVRRLEELAGGRLFERDNQSVRLTPLGQRFQRQTAELLETHDRVLAGLRRREEPLRVRFGISEEYAGKLLGRLLPRLGAELPALELEVLTDASGRLAGRLRRGQLDLALLVQAQDETPYDGHSREIGGTQPVWVAGHGLRIDPQRPLPLALHGQGCPYRQALLEALGATGRRWRTVVSSPGAAALEAAIEGGLAIGVIDRARVGPTMRVLGPAEGFAELPAHRIRLAFAPGERPPALERLGELIAEEFRL</sequence>
<dbReference type="EMBL" id="WOAD01000001">
    <property type="protein sequence ID" value="MUI34003.1"/>
    <property type="molecule type" value="Genomic_DNA"/>
</dbReference>
<keyword evidence="4" id="KW-0804">Transcription</keyword>
<evidence type="ECO:0000313" key="14">
    <source>
        <dbReference type="Proteomes" id="UP000433532"/>
    </source>
</evidence>
<dbReference type="PANTHER" id="PTHR30579">
    <property type="entry name" value="TRANSCRIPTIONAL REGULATOR"/>
    <property type="match status" value="1"/>
</dbReference>
<dbReference type="Proteomes" id="UP001297540">
    <property type="component" value="Chromosome"/>
</dbReference>
<dbReference type="Gene3D" id="1.10.10.10">
    <property type="entry name" value="Winged helix-like DNA-binding domain superfamily/Winged helix DNA-binding domain"/>
    <property type="match status" value="1"/>
</dbReference>
<keyword evidence="3" id="KW-0238">DNA-binding</keyword>
<name>A0A069Q6K4_PSEAI</name>
<keyword evidence="2" id="KW-0805">Transcription regulation</keyword>
<reference evidence="10" key="7">
    <citation type="submission" date="2023-06" db="EMBL/GenBank/DDBJ databases">
        <authorList>
            <consortium name="Clinical and Environmental Microbiology Branch: Whole genome sequencing antimicrobial resistance pathogens in the healthcare setting"/>
        </authorList>
    </citation>
    <scope>NUCLEOTIDE SEQUENCE</scope>
    <source>
        <strain evidence="10">2021CK-01020</strain>
    </source>
</reference>
<evidence type="ECO:0000313" key="9">
    <source>
        <dbReference type="EMBL" id="RPM10577.1"/>
    </source>
</evidence>
<dbReference type="EMBL" id="NFFZ01000003">
    <property type="protein sequence ID" value="OTI64092.1"/>
    <property type="molecule type" value="Genomic_DNA"/>
</dbReference>
<evidence type="ECO:0000313" key="8">
    <source>
        <dbReference type="EMBL" id="OTI64092.1"/>
    </source>
</evidence>
<reference evidence="9 13" key="5">
    <citation type="submission" date="2019-01" db="EMBL/GenBank/DDBJ databases">
        <title>The Pseudomonas aeruginosa pan-genome provides new insights on its population structure, horizontal gene transfer and pathogenicity.</title>
        <authorList>
            <person name="Freschi L."/>
            <person name="Vincent A.T."/>
            <person name="Jeukens J."/>
            <person name="Emond-Rheault J.-G."/>
            <person name="Kukavica-Ibrulj I."/>
            <person name="Dupont M.-J."/>
            <person name="Charette S.J."/>
            <person name="Boyle B."/>
            <person name="Levesque R.C."/>
        </authorList>
    </citation>
    <scope>NUCLEOTIDE SEQUENCE [LARGE SCALE GENOMIC DNA]</scope>
    <source>
        <strain evidence="9 13">PA-W36</strain>
    </source>
</reference>
<feature type="domain" description="HTH lysR-type" evidence="5">
    <location>
        <begin position="5"/>
        <end position="62"/>
    </location>
</feature>
<evidence type="ECO:0000256" key="3">
    <source>
        <dbReference type="ARBA" id="ARBA00023125"/>
    </source>
</evidence>
<dbReference type="Proteomes" id="UP000045039">
    <property type="component" value="Unassembled WGS sequence"/>
</dbReference>
<dbReference type="Pfam" id="PF03466">
    <property type="entry name" value="LysR_substrate"/>
    <property type="match status" value="1"/>
</dbReference>
<evidence type="ECO:0000313" key="11">
    <source>
        <dbReference type="Proteomes" id="UP000045039"/>
    </source>
</evidence>
<reference evidence="11" key="1">
    <citation type="submission" date="2015-06" db="EMBL/GenBank/DDBJ databases">
        <authorList>
            <person name="Radhakrishnan Rajesh"/>
            <person name="Underwood Anthony"/>
            <person name="Al-Shahib Ali"/>
        </authorList>
    </citation>
    <scope>NUCLEOTIDE SEQUENCE [LARGE SCALE GENOMIC DNA]</scope>
    <source>
        <strain evidence="11">P19_London_7_VIM_2_05_10</strain>
    </source>
</reference>
<dbReference type="InterPro" id="IPR036388">
    <property type="entry name" value="WH-like_DNA-bd_sf"/>
</dbReference>
<dbReference type="EMBL" id="CP136986">
    <property type="protein sequence ID" value="WOS75658.1"/>
    <property type="molecule type" value="Genomic_DNA"/>
</dbReference>
<dbReference type="InterPro" id="IPR050176">
    <property type="entry name" value="LTTR"/>
</dbReference>
<dbReference type="EMBL" id="NSNE01000015">
    <property type="protein sequence ID" value="RPM10577.1"/>
    <property type="molecule type" value="Genomic_DNA"/>
</dbReference>
<dbReference type="AlphaFoldDB" id="A0A069Q6K4"/>
<reference evidence="9 13" key="4">
    <citation type="submission" date="2017-08" db="EMBL/GenBank/DDBJ databases">
        <authorList>
            <person name="Feschi L."/>
            <person name="Jeukens J."/>
            <person name="Emond-Rheault J.-G."/>
            <person name="Kukavica-Ibrulj I."/>
            <person name="Boyle B."/>
            <person name="Levesque R.C."/>
        </authorList>
    </citation>
    <scope>NUCLEOTIDE SEQUENCE [LARGE SCALE GENOMIC DNA]</scope>
    <source>
        <strain evidence="9 13">PA-W36</strain>
    </source>
</reference>
<protein>
    <submittedName>
        <fullName evidence="6 8">Transcriptional regulator</fullName>
    </submittedName>
    <submittedName>
        <fullName evidence="7">LysR family transcriptional regulator</fullName>
    </submittedName>
</protein>
<dbReference type="PROSITE" id="PS50931">
    <property type="entry name" value="HTH_LYSR"/>
    <property type="match status" value="1"/>
</dbReference>